<gene>
    <name evidence="6" type="ORF">GO816_15630</name>
</gene>
<dbReference type="Gene3D" id="2.170.130.10">
    <property type="entry name" value="TonB-dependent receptor, plug domain"/>
    <property type="match status" value="1"/>
</dbReference>
<reference evidence="6 7" key="1">
    <citation type="submission" date="2019-12" db="EMBL/GenBank/DDBJ databases">
        <title>Mucilaginibacter sp. HME9299 genome sequencing and assembly.</title>
        <authorList>
            <person name="Kang H."/>
            <person name="Kim H."/>
            <person name="Joh K."/>
        </authorList>
    </citation>
    <scope>NUCLEOTIDE SEQUENCE [LARGE SCALE GENOMIC DNA]</scope>
    <source>
        <strain evidence="6 7">HME9299</strain>
    </source>
</reference>
<accession>A0A6I4IGU1</accession>
<dbReference type="SUPFAM" id="SSF49452">
    <property type="entry name" value="Starch-binding domain-like"/>
    <property type="match status" value="1"/>
</dbReference>
<evidence type="ECO:0000256" key="3">
    <source>
        <dbReference type="ARBA" id="ARBA00023237"/>
    </source>
</evidence>
<evidence type="ECO:0000256" key="1">
    <source>
        <dbReference type="ARBA" id="ARBA00004442"/>
    </source>
</evidence>
<keyword evidence="4" id="KW-0732">Signal</keyword>
<dbReference type="AlphaFoldDB" id="A0A6I4IGU1"/>
<dbReference type="InterPro" id="IPR036942">
    <property type="entry name" value="Beta-barrel_TonB_sf"/>
</dbReference>
<name>A0A6I4IGU1_9SPHI</name>
<dbReference type="OrthoDB" id="606851at2"/>
<dbReference type="EMBL" id="WQLA01000006">
    <property type="protein sequence ID" value="MVN92569.1"/>
    <property type="molecule type" value="Genomic_DNA"/>
</dbReference>
<dbReference type="Gene3D" id="2.40.170.20">
    <property type="entry name" value="TonB-dependent receptor, beta-barrel domain"/>
    <property type="match status" value="1"/>
</dbReference>
<feature type="chain" id="PRO_5026105783" evidence="4">
    <location>
        <begin position="26"/>
        <end position="816"/>
    </location>
</feature>
<evidence type="ECO:0000313" key="6">
    <source>
        <dbReference type="EMBL" id="MVN92569.1"/>
    </source>
</evidence>
<feature type="domain" description="Outer membrane protein beta-barrel" evidence="5">
    <location>
        <begin position="389"/>
        <end position="789"/>
    </location>
</feature>
<dbReference type="Pfam" id="PF13620">
    <property type="entry name" value="CarboxypepD_reg"/>
    <property type="match status" value="1"/>
</dbReference>
<dbReference type="Proteomes" id="UP000434850">
    <property type="component" value="Unassembled WGS sequence"/>
</dbReference>
<dbReference type="InterPro" id="IPR041700">
    <property type="entry name" value="OMP_b-brl_3"/>
</dbReference>
<dbReference type="RefSeq" id="WP_157542877.1">
    <property type="nucleotide sequence ID" value="NZ_WQLA01000006.1"/>
</dbReference>
<sequence length="816" mass="89878">MKSITYKIFAFIILTAGGNAVQAQTAPTAPTGKISGSLITDSGKPADFATVTLLRAKDSSVVKSSLSNEAGVYSIERIAAGTYLVKATVVGFDKAVSAPVNVLANATVNVPVLKLVSSSKSLAAVTVTATKPLIERKIDRTVMNVENSVLAAGNSAMEILERAPGVTIDKDDNISLRGKQGVTVMIDGKLTYLSAAQLAALLRSTDGNSIQSIELITNPSAKYDAAGNSGIINIKMKKNRAGGTNGSFAATAGYGQNHKASSSLNLNHKDGKLNLFGNYSYFNNKRPQNLVLNRTINDAGVNTFFRENTSLLGNRNSHNYKIGADYDISKTNTLGVQLSGYNSSFDGLSNNNTIISGNQGNQTGVTTTGNDSREAYNNFAANVNNRMVFDSLGKELSMDVDYSHFWNRQSNNYINNFFQADGNTLRTRSLLRNSLPTKINIGTYKADYANPFGKTMKLEAGMKFSYVATDNDLRTDSLLNGNWVADAGRTNRYKYTENINAGYVNFSKTWKKTSVQAGLRAEQTNSKGDSRDINGLATINERHYLSWFPSVFVNHELSDKHSLGLNYSRRIDRPSYDDLNSFVQILNAYTYQQGNPNLRPQFTNSFELSYTFNKTYNLTLSYSKTTDVMVEIPRQIDEQKVTFITRDNLAEQNSYNANLSLPFKLAKWWSMNNNITGFYLGFKSPGIDNGQYALQGNSINTFILSKTVKLEGTFNYQSPLTYGLFHIGHQYGLDAGISKSFAQKKATLKFSVSDVFNTREQNLNVRQGNLNFNVYQKNETRVARLTLSYNFGNTKIQARRHQSGADSEKSRVKSGN</sequence>
<proteinExistence type="predicted"/>
<comment type="caution">
    <text evidence="6">The sequence shown here is derived from an EMBL/GenBank/DDBJ whole genome shotgun (WGS) entry which is preliminary data.</text>
</comment>
<dbReference type="SUPFAM" id="SSF56935">
    <property type="entry name" value="Porins"/>
    <property type="match status" value="1"/>
</dbReference>
<evidence type="ECO:0000313" key="7">
    <source>
        <dbReference type="Proteomes" id="UP000434850"/>
    </source>
</evidence>
<organism evidence="6 7">
    <name type="scientific">Mucilaginibacter aquatilis</name>
    <dbReference type="NCBI Taxonomy" id="1517760"/>
    <lineage>
        <taxon>Bacteria</taxon>
        <taxon>Pseudomonadati</taxon>
        <taxon>Bacteroidota</taxon>
        <taxon>Sphingobacteriia</taxon>
        <taxon>Sphingobacteriales</taxon>
        <taxon>Sphingobacteriaceae</taxon>
        <taxon>Mucilaginibacter</taxon>
    </lineage>
</organism>
<dbReference type="PANTHER" id="PTHR40980:SF4">
    <property type="entry name" value="TONB-DEPENDENT RECEPTOR-LIKE BETA-BARREL DOMAIN-CONTAINING PROTEIN"/>
    <property type="match status" value="1"/>
</dbReference>
<evidence type="ECO:0000256" key="2">
    <source>
        <dbReference type="ARBA" id="ARBA00023136"/>
    </source>
</evidence>
<dbReference type="GO" id="GO:0009279">
    <property type="term" value="C:cell outer membrane"/>
    <property type="evidence" value="ECO:0007669"/>
    <property type="project" value="UniProtKB-SubCell"/>
</dbReference>
<dbReference type="Gene3D" id="2.60.40.1120">
    <property type="entry name" value="Carboxypeptidase-like, regulatory domain"/>
    <property type="match status" value="1"/>
</dbReference>
<evidence type="ECO:0000259" key="5">
    <source>
        <dbReference type="Pfam" id="PF14905"/>
    </source>
</evidence>
<dbReference type="GO" id="GO:0030246">
    <property type="term" value="F:carbohydrate binding"/>
    <property type="evidence" value="ECO:0007669"/>
    <property type="project" value="InterPro"/>
</dbReference>
<dbReference type="PANTHER" id="PTHR40980">
    <property type="entry name" value="PLUG DOMAIN-CONTAINING PROTEIN"/>
    <property type="match status" value="1"/>
</dbReference>
<dbReference type="InterPro" id="IPR013784">
    <property type="entry name" value="Carb-bd-like_fold"/>
</dbReference>
<protein>
    <submittedName>
        <fullName evidence="6">TonB-dependent receptor</fullName>
    </submittedName>
</protein>
<comment type="subcellular location">
    <subcellularLocation>
        <location evidence="1">Cell outer membrane</location>
    </subcellularLocation>
</comment>
<feature type="signal peptide" evidence="4">
    <location>
        <begin position="1"/>
        <end position="25"/>
    </location>
</feature>
<keyword evidence="6" id="KW-0675">Receptor</keyword>
<keyword evidence="3" id="KW-0998">Cell outer membrane</keyword>
<evidence type="ECO:0000256" key="4">
    <source>
        <dbReference type="SAM" id="SignalP"/>
    </source>
</evidence>
<dbReference type="Pfam" id="PF14905">
    <property type="entry name" value="OMP_b-brl_3"/>
    <property type="match status" value="1"/>
</dbReference>
<keyword evidence="2" id="KW-0472">Membrane</keyword>
<dbReference type="InterPro" id="IPR037066">
    <property type="entry name" value="Plug_dom_sf"/>
</dbReference>
<keyword evidence="7" id="KW-1185">Reference proteome</keyword>